<gene>
    <name evidence="2" type="ORF">KQI75_01060</name>
</gene>
<keyword evidence="1" id="KW-0812">Transmembrane</keyword>
<protein>
    <submittedName>
        <fullName evidence="2">Uncharacterized protein</fullName>
    </submittedName>
</protein>
<reference evidence="2 3" key="1">
    <citation type="submission" date="2021-06" db="EMBL/GenBank/DDBJ databases">
        <authorList>
            <person name="Sun Q."/>
            <person name="Li D."/>
        </authorList>
    </citation>
    <scope>NUCLEOTIDE SEQUENCE [LARGE SCALE GENOMIC DNA]</scope>
    <source>
        <strain evidence="2 3">MSJd-7</strain>
    </source>
</reference>
<proteinExistence type="predicted"/>
<dbReference type="RefSeq" id="WP_216468836.1">
    <property type="nucleotide sequence ID" value="NZ_JAHLQI010000001.1"/>
</dbReference>
<evidence type="ECO:0000313" key="3">
    <source>
        <dbReference type="Proteomes" id="UP000783588"/>
    </source>
</evidence>
<sequence>MNLQFFLSEFEVIVSAFLCYDVICDILYGTVGVSQTYEYRKNRSWLRNFVGFFPLKPLGKRPFARIVYIIKHIAFLFACLLLCVYPVIHFGWTIYEPFINSMIDGIFVYACLSWVWEGFMLRGTTLVDEEREVMKALVRYKKAVDAYKSAEKKYRAVQYDARVSQKKREKMIMLQASAALDMCKYLVDFYCYVDAPKVQEIDRDEEIQYTEQCIAELSENPVIKKKVCEPGDDFRNVSYLTVYLEAYDRKYDKLQEKLESACGAEQKKHCFDEMITWADEVAEKIDVVHKNNDAIERDDSDENAACVSFINEKMDAISARIKEAGDQALMEKLSDVYAMYPTIQK</sequence>
<dbReference type="Proteomes" id="UP000783588">
    <property type="component" value="Unassembled WGS sequence"/>
</dbReference>
<organism evidence="2 3">
    <name type="scientific">Butyricicoccus intestinisimiae</name>
    <dbReference type="NCBI Taxonomy" id="2841509"/>
    <lineage>
        <taxon>Bacteria</taxon>
        <taxon>Bacillati</taxon>
        <taxon>Bacillota</taxon>
        <taxon>Clostridia</taxon>
        <taxon>Eubacteriales</taxon>
        <taxon>Butyricicoccaceae</taxon>
        <taxon>Butyricicoccus</taxon>
    </lineage>
</organism>
<evidence type="ECO:0000256" key="1">
    <source>
        <dbReference type="SAM" id="Phobius"/>
    </source>
</evidence>
<accession>A0ABS6ENE8</accession>
<keyword evidence="1" id="KW-0472">Membrane</keyword>
<feature type="transmembrane region" description="Helical" evidence="1">
    <location>
        <begin position="66"/>
        <end position="92"/>
    </location>
</feature>
<dbReference type="EMBL" id="JAHLQI010000001">
    <property type="protein sequence ID" value="MBU5489227.1"/>
    <property type="molecule type" value="Genomic_DNA"/>
</dbReference>
<feature type="transmembrane region" description="Helical" evidence="1">
    <location>
        <begin position="12"/>
        <end position="33"/>
    </location>
</feature>
<keyword evidence="3" id="KW-1185">Reference proteome</keyword>
<keyword evidence="1" id="KW-1133">Transmembrane helix</keyword>
<evidence type="ECO:0000313" key="2">
    <source>
        <dbReference type="EMBL" id="MBU5489227.1"/>
    </source>
</evidence>
<name>A0ABS6ENE8_9FIRM</name>
<comment type="caution">
    <text evidence="2">The sequence shown here is derived from an EMBL/GenBank/DDBJ whole genome shotgun (WGS) entry which is preliminary data.</text>
</comment>